<proteinExistence type="predicted"/>
<keyword evidence="5 6" id="KW-0472">Membrane</keyword>
<evidence type="ECO:0000256" key="2">
    <source>
        <dbReference type="ARBA" id="ARBA00022475"/>
    </source>
</evidence>
<gene>
    <name evidence="7" type="ORF">ABRY99_11445</name>
</gene>
<dbReference type="PANTHER" id="PTHR33931">
    <property type="entry name" value="HOLIN-LIKE PROTEIN CIDA-RELATED"/>
    <property type="match status" value="1"/>
</dbReference>
<dbReference type="AlphaFoldDB" id="A0AB39CI06"/>
<feature type="transmembrane region" description="Helical" evidence="6">
    <location>
        <begin position="54"/>
        <end position="73"/>
    </location>
</feature>
<evidence type="ECO:0000313" key="7">
    <source>
        <dbReference type="EMBL" id="XDJ41543.1"/>
    </source>
</evidence>
<reference evidence="7" key="1">
    <citation type="submission" date="2024-05" db="EMBL/GenBank/DDBJ databases">
        <authorList>
            <person name="Luo Y.-C."/>
            <person name="Nicholds J."/>
            <person name="Mortimer T."/>
            <person name="Maboni G."/>
        </authorList>
    </citation>
    <scope>NUCLEOTIDE SEQUENCE</scope>
    <source>
        <strain evidence="7">153920</strain>
    </source>
</reference>
<evidence type="ECO:0000256" key="3">
    <source>
        <dbReference type="ARBA" id="ARBA00022692"/>
    </source>
</evidence>
<dbReference type="RefSeq" id="WP_368643253.1">
    <property type="nucleotide sequence ID" value="NZ_CP158252.1"/>
</dbReference>
<dbReference type="InterPro" id="IPR005538">
    <property type="entry name" value="LrgA/CidA"/>
</dbReference>
<feature type="transmembrane region" description="Helical" evidence="6">
    <location>
        <begin position="25"/>
        <end position="42"/>
    </location>
</feature>
<dbReference type="GO" id="GO:0005886">
    <property type="term" value="C:plasma membrane"/>
    <property type="evidence" value="ECO:0007669"/>
    <property type="project" value="UniProtKB-SubCell"/>
</dbReference>
<keyword evidence="2" id="KW-1003">Cell membrane</keyword>
<protein>
    <submittedName>
        <fullName evidence="7">CidA/LrgA family protein</fullName>
    </submittedName>
</protein>
<dbReference type="PANTHER" id="PTHR33931:SF2">
    <property type="entry name" value="HOLIN-LIKE PROTEIN CIDA"/>
    <property type="match status" value="1"/>
</dbReference>
<keyword evidence="4 6" id="KW-1133">Transmembrane helix</keyword>
<evidence type="ECO:0000256" key="1">
    <source>
        <dbReference type="ARBA" id="ARBA00004651"/>
    </source>
</evidence>
<comment type="subcellular location">
    <subcellularLocation>
        <location evidence="1">Cell membrane</location>
        <topology evidence="1">Multi-pass membrane protein</topology>
    </subcellularLocation>
</comment>
<dbReference type="EMBL" id="CP158252">
    <property type="protein sequence ID" value="XDJ41543.1"/>
    <property type="molecule type" value="Genomic_DNA"/>
</dbReference>
<feature type="transmembrane region" description="Helical" evidence="6">
    <location>
        <begin position="85"/>
        <end position="105"/>
    </location>
</feature>
<name>A0AB39CI06_9BURK</name>
<sequence length="112" mass="12307">MLTSFITLLLFQVLGEAIAFALPVPIPGPVIGMILLLLWLIARQEQDSTLIRSATHFLRHLSLLFIPAAVGIMTQFDRLLAEWPAILIAVFVSTLASIILTAWLVRGLDDGD</sequence>
<keyword evidence="3 6" id="KW-0812">Transmembrane</keyword>
<evidence type="ECO:0000256" key="4">
    <source>
        <dbReference type="ARBA" id="ARBA00022989"/>
    </source>
</evidence>
<accession>A0AB39CI06</accession>
<organism evidence="7">
    <name type="scientific">Castellaniella ginsengisoli</name>
    <dbReference type="NCBI Taxonomy" id="546114"/>
    <lineage>
        <taxon>Bacteria</taxon>
        <taxon>Pseudomonadati</taxon>
        <taxon>Pseudomonadota</taxon>
        <taxon>Betaproteobacteria</taxon>
        <taxon>Burkholderiales</taxon>
        <taxon>Alcaligenaceae</taxon>
        <taxon>Castellaniella</taxon>
    </lineage>
</organism>
<evidence type="ECO:0000256" key="5">
    <source>
        <dbReference type="ARBA" id="ARBA00023136"/>
    </source>
</evidence>
<dbReference type="Pfam" id="PF03788">
    <property type="entry name" value="LrgA"/>
    <property type="match status" value="1"/>
</dbReference>
<evidence type="ECO:0000256" key="6">
    <source>
        <dbReference type="SAM" id="Phobius"/>
    </source>
</evidence>